<evidence type="ECO:0000313" key="4">
    <source>
        <dbReference type="Proteomes" id="UP000075714"/>
    </source>
</evidence>
<reference evidence="4" key="1">
    <citation type="journal article" date="2016" name="Nat. Commun.">
        <title>The Gonium pectorale genome demonstrates co-option of cell cycle regulation during the evolution of multicellularity.</title>
        <authorList>
            <person name="Hanschen E.R."/>
            <person name="Marriage T.N."/>
            <person name="Ferris P.J."/>
            <person name="Hamaji T."/>
            <person name="Toyoda A."/>
            <person name="Fujiyama A."/>
            <person name="Neme R."/>
            <person name="Noguchi H."/>
            <person name="Minakuchi Y."/>
            <person name="Suzuki M."/>
            <person name="Kawai-Toyooka H."/>
            <person name="Smith D.R."/>
            <person name="Sparks H."/>
            <person name="Anderson J."/>
            <person name="Bakaric R."/>
            <person name="Luria V."/>
            <person name="Karger A."/>
            <person name="Kirschner M.W."/>
            <person name="Durand P.M."/>
            <person name="Michod R.E."/>
            <person name="Nozaki H."/>
            <person name="Olson B.J."/>
        </authorList>
    </citation>
    <scope>NUCLEOTIDE SEQUENCE [LARGE SCALE GENOMIC DNA]</scope>
    <source>
        <strain evidence="4">NIES-2863</strain>
    </source>
</reference>
<feature type="domain" description="Pherophorin" evidence="2">
    <location>
        <begin position="30"/>
        <end position="192"/>
    </location>
</feature>
<dbReference type="Proteomes" id="UP000075714">
    <property type="component" value="Unassembled WGS sequence"/>
</dbReference>
<evidence type="ECO:0000256" key="1">
    <source>
        <dbReference type="SAM" id="SignalP"/>
    </source>
</evidence>
<name>A0A150GCW5_GONPE</name>
<accession>A0A150GCW5</accession>
<comment type="caution">
    <text evidence="3">The sequence shown here is derived from an EMBL/GenBank/DDBJ whole genome shotgun (WGS) entry which is preliminary data.</text>
</comment>
<dbReference type="OrthoDB" id="544676at2759"/>
<gene>
    <name evidence="3" type="ORF">GPECTOR_33g554</name>
</gene>
<proteinExistence type="predicted"/>
<feature type="signal peptide" evidence="1">
    <location>
        <begin position="1"/>
        <end position="22"/>
    </location>
</feature>
<evidence type="ECO:0000313" key="3">
    <source>
        <dbReference type="EMBL" id="KXZ47672.1"/>
    </source>
</evidence>
<evidence type="ECO:0000259" key="2">
    <source>
        <dbReference type="Pfam" id="PF12499"/>
    </source>
</evidence>
<feature type="chain" id="PRO_5007562003" description="Pherophorin domain-containing protein" evidence="1">
    <location>
        <begin position="23"/>
        <end position="201"/>
    </location>
</feature>
<dbReference type="AlphaFoldDB" id="A0A150GCW5"/>
<keyword evidence="1" id="KW-0732">Signal</keyword>
<protein>
    <recommendedName>
        <fullName evidence="2">Pherophorin domain-containing protein</fullName>
    </recommendedName>
</protein>
<keyword evidence="4" id="KW-1185">Reference proteome</keyword>
<organism evidence="3 4">
    <name type="scientific">Gonium pectorale</name>
    <name type="common">Green alga</name>
    <dbReference type="NCBI Taxonomy" id="33097"/>
    <lineage>
        <taxon>Eukaryota</taxon>
        <taxon>Viridiplantae</taxon>
        <taxon>Chlorophyta</taxon>
        <taxon>core chlorophytes</taxon>
        <taxon>Chlorophyceae</taxon>
        <taxon>CS clade</taxon>
        <taxon>Chlamydomonadales</taxon>
        <taxon>Volvocaceae</taxon>
        <taxon>Gonium</taxon>
    </lineage>
</organism>
<dbReference type="InterPro" id="IPR024616">
    <property type="entry name" value="Pherophorin"/>
</dbReference>
<sequence>MGRQSALLLLGWLALMVRPGLSSYLTGSGFPWEGCKLSASVNRWTVTLASYSEDVVRGSRACFNFGYKPLSQCTPSGLRCCGENHLNKFKLYIDPVCNRADMFNITVNGNPTSAAFKEFMGGDLSKPTLKITNMFIPFEQINTTQLCFSLKGTANNGTCSTLASLANPFTREQGVLEIGMYDKKVDNYECCPMFIFPLSVA</sequence>
<dbReference type="EMBL" id="LSYV01000034">
    <property type="protein sequence ID" value="KXZ47672.1"/>
    <property type="molecule type" value="Genomic_DNA"/>
</dbReference>
<dbReference type="Pfam" id="PF12499">
    <property type="entry name" value="DUF3707"/>
    <property type="match status" value="1"/>
</dbReference>
<dbReference type="STRING" id="33097.A0A150GCW5"/>